<proteinExistence type="inferred from homology"/>
<evidence type="ECO:0000313" key="4">
    <source>
        <dbReference type="Proteomes" id="UP001165079"/>
    </source>
</evidence>
<evidence type="ECO:0000259" key="2">
    <source>
        <dbReference type="Pfam" id="PF08327"/>
    </source>
</evidence>
<comment type="similarity">
    <text evidence="1">Belongs to the AHA1 family.</text>
</comment>
<dbReference type="InterPro" id="IPR023393">
    <property type="entry name" value="START-like_dom_sf"/>
</dbReference>
<feature type="domain" description="Activator of Hsp90 ATPase homologue 1/2-like C-terminal" evidence="2">
    <location>
        <begin position="12"/>
        <end position="123"/>
    </location>
</feature>
<dbReference type="AlphaFoldDB" id="A0A9W6W5Y7"/>
<gene>
    <name evidence="3" type="ORF">Afil01_57240</name>
</gene>
<dbReference type="Gene3D" id="3.30.530.20">
    <property type="match status" value="1"/>
</dbReference>
<organism evidence="3 4">
    <name type="scientific">Actinorhabdospora filicis</name>
    <dbReference type="NCBI Taxonomy" id="1785913"/>
    <lineage>
        <taxon>Bacteria</taxon>
        <taxon>Bacillati</taxon>
        <taxon>Actinomycetota</taxon>
        <taxon>Actinomycetes</taxon>
        <taxon>Micromonosporales</taxon>
        <taxon>Micromonosporaceae</taxon>
        <taxon>Actinorhabdospora</taxon>
    </lineage>
</organism>
<protein>
    <submittedName>
        <fullName evidence="3">Activator of HSP90 ATPase</fullName>
    </submittedName>
</protein>
<sequence>MTTIERELHIEASPEIVYEVLTSPEHLVKWWPDEAKVSLAPGEPGTIAFLPDYPSVPLTVDEAIPVSRFAFTWAEDLQVTFTLTPSGTGTLVRFVESGHADAAGHAENVRGWDHFLPRLVEYVPTTVAA</sequence>
<dbReference type="RefSeq" id="WP_285666202.1">
    <property type="nucleotide sequence ID" value="NZ_BSTX01000004.1"/>
</dbReference>
<dbReference type="Proteomes" id="UP001165079">
    <property type="component" value="Unassembled WGS sequence"/>
</dbReference>
<keyword evidence="4" id="KW-1185">Reference proteome</keyword>
<dbReference type="InterPro" id="IPR013538">
    <property type="entry name" value="ASHA1/2-like_C"/>
</dbReference>
<accession>A0A9W6W5Y7</accession>
<dbReference type="SUPFAM" id="SSF55961">
    <property type="entry name" value="Bet v1-like"/>
    <property type="match status" value="1"/>
</dbReference>
<dbReference type="EMBL" id="BSTX01000004">
    <property type="protein sequence ID" value="GLZ80917.1"/>
    <property type="molecule type" value="Genomic_DNA"/>
</dbReference>
<dbReference type="Pfam" id="PF08327">
    <property type="entry name" value="AHSA1"/>
    <property type="match status" value="1"/>
</dbReference>
<evidence type="ECO:0000256" key="1">
    <source>
        <dbReference type="ARBA" id="ARBA00006817"/>
    </source>
</evidence>
<name>A0A9W6W5Y7_9ACTN</name>
<comment type="caution">
    <text evidence="3">The sequence shown here is derived from an EMBL/GenBank/DDBJ whole genome shotgun (WGS) entry which is preliminary data.</text>
</comment>
<reference evidence="3" key="1">
    <citation type="submission" date="2023-03" db="EMBL/GenBank/DDBJ databases">
        <title>Actinorhabdospora filicis NBRC 111898.</title>
        <authorList>
            <person name="Ichikawa N."/>
            <person name="Sato H."/>
            <person name="Tonouchi N."/>
        </authorList>
    </citation>
    <scope>NUCLEOTIDE SEQUENCE</scope>
    <source>
        <strain evidence="3">NBRC 111898</strain>
    </source>
</reference>
<evidence type="ECO:0000313" key="3">
    <source>
        <dbReference type="EMBL" id="GLZ80917.1"/>
    </source>
</evidence>